<feature type="transmembrane region" description="Helical" evidence="3">
    <location>
        <begin position="811"/>
        <end position="829"/>
    </location>
</feature>
<dbReference type="InterPro" id="IPR018488">
    <property type="entry name" value="cNMP-bd_CS"/>
</dbReference>
<evidence type="ECO:0000259" key="5">
    <source>
        <dbReference type="PROSITE" id="PS50045"/>
    </source>
</evidence>
<keyword evidence="2" id="KW-0067">ATP-binding</keyword>
<keyword evidence="3" id="KW-0472">Membrane</keyword>
<accession>A0A6S6LVK4</accession>
<dbReference type="Gene3D" id="1.10.8.60">
    <property type="match status" value="1"/>
</dbReference>
<feature type="transmembrane region" description="Helical" evidence="3">
    <location>
        <begin position="460"/>
        <end position="481"/>
    </location>
</feature>
<dbReference type="Pfam" id="PF25601">
    <property type="entry name" value="AAA_lid_14"/>
    <property type="match status" value="1"/>
</dbReference>
<dbReference type="CDD" id="cd00038">
    <property type="entry name" value="CAP_ED"/>
    <property type="match status" value="1"/>
</dbReference>
<dbReference type="PROSITE" id="PS50045">
    <property type="entry name" value="SIGMA54_INTERACT_4"/>
    <property type="match status" value="1"/>
</dbReference>
<keyword evidence="8" id="KW-1185">Reference proteome</keyword>
<dbReference type="InterPro" id="IPR027417">
    <property type="entry name" value="P-loop_NTPase"/>
</dbReference>
<feature type="domain" description="4Fe-4S ferredoxin-type" evidence="6">
    <location>
        <begin position="638"/>
        <end position="669"/>
    </location>
</feature>
<dbReference type="PROSITE" id="PS00889">
    <property type="entry name" value="CNMP_BINDING_2"/>
    <property type="match status" value="1"/>
</dbReference>
<dbReference type="PROSITE" id="PS51379">
    <property type="entry name" value="4FE4S_FER_2"/>
    <property type="match status" value="1"/>
</dbReference>
<evidence type="ECO:0000313" key="7">
    <source>
        <dbReference type="EMBL" id="BCG45683.1"/>
    </source>
</evidence>
<feature type="transmembrane region" description="Helical" evidence="3">
    <location>
        <begin position="758"/>
        <end position="777"/>
    </location>
</feature>
<dbReference type="EMBL" id="AP023213">
    <property type="protein sequence ID" value="BCG45683.1"/>
    <property type="molecule type" value="Genomic_DNA"/>
</dbReference>
<keyword evidence="1" id="KW-0547">Nucleotide-binding</keyword>
<evidence type="ECO:0000259" key="4">
    <source>
        <dbReference type="PROSITE" id="PS50042"/>
    </source>
</evidence>
<dbReference type="PANTHER" id="PTHR32071">
    <property type="entry name" value="TRANSCRIPTIONAL REGULATORY PROTEIN"/>
    <property type="match status" value="1"/>
</dbReference>
<dbReference type="KEGG" id="gbn:GEOBRER4_04330"/>
<feature type="domain" description="Cyclic nucleotide-binding" evidence="4">
    <location>
        <begin position="14"/>
        <end position="117"/>
    </location>
</feature>
<dbReference type="InterPro" id="IPR017896">
    <property type="entry name" value="4Fe4S_Fe-S-bd"/>
</dbReference>
<dbReference type="GO" id="GO:0005524">
    <property type="term" value="F:ATP binding"/>
    <property type="evidence" value="ECO:0007669"/>
    <property type="project" value="UniProtKB-KW"/>
</dbReference>
<dbReference type="RefSeq" id="WP_185244048.1">
    <property type="nucleotide sequence ID" value="NZ_AP023213.1"/>
</dbReference>
<dbReference type="InterPro" id="IPR000595">
    <property type="entry name" value="cNMP-bd_dom"/>
</dbReference>
<protein>
    <submittedName>
        <fullName evidence="7">Uncharacterized protein</fullName>
    </submittedName>
</protein>
<dbReference type="InterPro" id="IPR018490">
    <property type="entry name" value="cNMP-bd_dom_sf"/>
</dbReference>
<keyword evidence="3" id="KW-0812">Transmembrane</keyword>
<dbReference type="Gene3D" id="2.60.120.10">
    <property type="entry name" value="Jelly Rolls"/>
    <property type="match status" value="1"/>
</dbReference>
<dbReference type="PROSITE" id="PS50042">
    <property type="entry name" value="CNMP_BINDING_3"/>
    <property type="match status" value="1"/>
</dbReference>
<feature type="transmembrane region" description="Helical" evidence="3">
    <location>
        <begin position="560"/>
        <end position="585"/>
    </location>
</feature>
<sequence length="860" mass="94490">MALISSETISGIRLFSALTREQLDSIAQKLQLREFAPGQIILARNEPAQELYVILAGRIRVELLDQGGQVLTLTELGIGNVIGERAILTGEKRSADVRAITEVQAARLSREDFEELLDRIPALYANLSRIFAAQLGSWAHRHQREESEHREVITNIIGWQLLPEFGEFPGASHWVRLLNQRLQQLGGTRSHVLILGEPGTWKDLAARLIHFHSEADRPVLFLDCASPPPVIEEENEPSEAEPQGGVLLGLAQEAALFGHASQGAVYARRVRRGMIELAAGGDMILRNVDCLALGVQEELVDFLESGHFTRRGETKLRSARVRIIATSGKALEPLIASGKFNGELYRKLSNETVELAPLRERKKDIPVIARSLLASLNAKHNRNVRRLSQDALNRLVDHDWPLNTTELYQVVSRAVVVCSEGEIQPEHISLQGHPFEEGRFNLLTLPSLERLACNPRFPKLLRWLTVPAFLLITLYTLFGPASDNAANLAAWTLGWPALILTAFLFARGWCSFCPMEAIGERLGVTSRVVRDPAPWLRRFGPSFSFALLVLILLMEQATGMFSHAASTGLLLSGMLAATVSADLAIGRRGWCKFLCPLGRIVSLVSRISPLEMHSNHNVCLSRCRVDDCIKEKACPMGLHPSGVDSSDHCVLCLNCVRNCPHRSMQLDLRNPTSGVFNKARRGFREAFFSVTLLGAVIAAKGTPLLAGRQPELFPRTLWSPDDYLLALCLVAGFTALAIIASVAVPGARWRQVFTGSGLAYLPLAAAGLFMIFFRPLVEGGARLVPLAVSALGAESFLDAAALTPELGTLRLLIYPIILLAALFSLVALGRLQRQDGLPTQALFRHRLLILGATALLIKIL</sequence>
<dbReference type="AlphaFoldDB" id="A0A6S6LVK4"/>
<dbReference type="SMART" id="SM00100">
    <property type="entry name" value="cNMP"/>
    <property type="match status" value="1"/>
</dbReference>
<evidence type="ECO:0000313" key="8">
    <source>
        <dbReference type="Proteomes" id="UP000515472"/>
    </source>
</evidence>
<feature type="domain" description="Sigma-54 factor interaction" evidence="5">
    <location>
        <begin position="168"/>
        <end position="416"/>
    </location>
</feature>
<proteinExistence type="predicted"/>
<feature type="transmembrane region" description="Helical" evidence="3">
    <location>
        <begin position="686"/>
        <end position="703"/>
    </location>
</feature>
<evidence type="ECO:0000256" key="3">
    <source>
        <dbReference type="SAM" id="Phobius"/>
    </source>
</evidence>
<dbReference type="Proteomes" id="UP000515472">
    <property type="component" value="Chromosome"/>
</dbReference>
<evidence type="ECO:0000256" key="2">
    <source>
        <dbReference type="ARBA" id="ARBA00022840"/>
    </source>
</evidence>
<feature type="transmembrane region" description="Helical" evidence="3">
    <location>
        <begin position="493"/>
        <end position="514"/>
    </location>
</feature>
<dbReference type="InterPro" id="IPR014710">
    <property type="entry name" value="RmlC-like_jellyroll"/>
</dbReference>
<name>A0A6S6LVK4_9BACT</name>
<dbReference type="SUPFAM" id="SSF52540">
    <property type="entry name" value="P-loop containing nucleoside triphosphate hydrolases"/>
    <property type="match status" value="1"/>
</dbReference>
<organism evidence="7 8">
    <name type="scientific">Citrifermentans bremense</name>
    <dbReference type="NCBI Taxonomy" id="60035"/>
    <lineage>
        <taxon>Bacteria</taxon>
        <taxon>Pseudomonadati</taxon>
        <taxon>Thermodesulfobacteriota</taxon>
        <taxon>Desulfuromonadia</taxon>
        <taxon>Geobacterales</taxon>
        <taxon>Geobacteraceae</taxon>
        <taxon>Citrifermentans</taxon>
    </lineage>
</organism>
<dbReference type="SUPFAM" id="SSF51206">
    <property type="entry name" value="cAMP-binding domain-like"/>
    <property type="match status" value="1"/>
</dbReference>
<keyword evidence="3" id="KW-1133">Transmembrane helix</keyword>
<dbReference type="Pfam" id="PF00158">
    <property type="entry name" value="Sigma54_activat"/>
    <property type="match status" value="2"/>
</dbReference>
<evidence type="ECO:0000256" key="1">
    <source>
        <dbReference type="ARBA" id="ARBA00022741"/>
    </source>
</evidence>
<feature type="transmembrane region" description="Helical" evidence="3">
    <location>
        <begin position="723"/>
        <end position="746"/>
    </location>
</feature>
<feature type="transmembrane region" description="Helical" evidence="3">
    <location>
        <begin position="535"/>
        <end position="554"/>
    </location>
</feature>
<dbReference type="Pfam" id="PF00027">
    <property type="entry name" value="cNMP_binding"/>
    <property type="match status" value="1"/>
</dbReference>
<reference evidence="7 8" key="1">
    <citation type="submission" date="2020-06" db="EMBL/GenBank/DDBJ databases">
        <title>Interaction of electrochemicaly active bacteria, Geobacter bremensis R4 on different carbon anode.</title>
        <authorList>
            <person name="Meng L."/>
            <person name="Yoshida N."/>
        </authorList>
    </citation>
    <scope>NUCLEOTIDE SEQUENCE [LARGE SCALE GENOMIC DNA]</scope>
    <source>
        <strain evidence="7 8">R4</strain>
    </source>
</reference>
<dbReference type="Gene3D" id="3.40.50.300">
    <property type="entry name" value="P-loop containing nucleotide triphosphate hydrolases"/>
    <property type="match status" value="1"/>
</dbReference>
<dbReference type="SUPFAM" id="SSF54862">
    <property type="entry name" value="4Fe-4S ferredoxins"/>
    <property type="match status" value="1"/>
</dbReference>
<evidence type="ECO:0000259" key="6">
    <source>
        <dbReference type="PROSITE" id="PS51379"/>
    </source>
</evidence>
<dbReference type="InterPro" id="IPR058031">
    <property type="entry name" value="AAA_lid_NorR"/>
</dbReference>
<dbReference type="InterPro" id="IPR002078">
    <property type="entry name" value="Sigma_54_int"/>
</dbReference>
<dbReference type="GO" id="GO:0006355">
    <property type="term" value="P:regulation of DNA-templated transcription"/>
    <property type="evidence" value="ECO:0007669"/>
    <property type="project" value="InterPro"/>
</dbReference>
<gene>
    <name evidence="7" type="ORF">GEOBRER4_n0446</name>
</gene>